<feature type="transmembrane region" description="Helical" evidence="2">
    <location>
        <begin position="152"/>
        <end position="170"/>
    </location>
</feature>
<feature type="transmembrane region" description="Helical" evidence="2">
    <location>
        <begin position="103"/>
        <end position="122"/>
    </location>
</feature>
<accession>A0A8J7KSM7</accession>
<proteinExistence type="predicted"/>
<evidence type="ECO:0000256" key="2">
    <source>
        <dbReference type="SAM" id="Phobius"/>
    </source>
</evidence>
<keyword evidence="5" id="KW-1185">Reference proteome</keyword>
<dbReference type="AlphaFoldDB" id="A0A8J7KSM7"/>
<dbReference type="PANTHER" id="PTHR42736">
    <property type="entry name" value="PROTEIN-GLUTAMINE GAMMA-GLUTAMYLTRANSFERASE"/>
    <property type="match status" value="1"/>
</dbReference>
<evidence type="ECO:0000313" key="4">
    <source>
        <dbReference type="EMBL" id="MBG6139812.1"/>
    </source>
</evidence>
<dbReference type="Proteomes" id="UP000622552">
    <property type="component" value="Unassembled WGS sequence"/>
</dbReference>
<keyword evidence="2" id="KW-1133">Transmembrane helix</keyword>
<feature type="transmembrane region" description="Helical" evidence="2">
    <location>
        <begin position="59"/>
        <end position="83"/>
    </location>
</feature>
<comment type="caution">
    <text evidence="4">The sequence shown here is derived from an EMBL/GenBank/DDBJ whole genome shotgun (WGS) entry which is preliminary data.</text>
</comment>
<dbReference type="GO" id="GO:0008233">
    <property type="term" value="F:peptidase activity"/>
    <property type="evidence" value="ECO:0007669"/>
    <property type="project" value="UniProtKB-KW"/>
</dbReference>
<sequence length="723" mass="75325">MRVTRPDLVDAAFLTVLGGLALVGFANTFEGWRFLLVGLVALVAGILVAWLCTRLSVALAALAAVAAYLAVGVPLVGVALVPATVSGWKQLLTTLPPVADGPLLTVPLLLGLLCGFAGFLLARRVDRSAAPVPVPVAVLGAVILLGTTEPGARLLDGVVFALGALGWAALRGHRLRPPARSGTGRRTRLLTSGAVLAVSAVGAALLGPALPGAGGSREVVREHVTPPFDLGAYPSPLVGFRKYTKDANLLWDQELFTVSGLPTGAAVRIATLDDYNGAVWGATNGDAGNNFQRVGARISGAGPGQEATLRITIGAGYASASDVNAWLPSAGRLTGVTFGGRRGPALAEGFRYNVATSSAIVTGRLREGDTYTARTVLVAPVVPDDAQPFGRPLVSEYAQSIIGTHATKWAGDVTGIGPQVRAVAAHLRDHGAYSDGGKGEAEYLPGHGAGRLTTFMNLPRPVGDDEQYAAAFALIVNSLGMPARVVLGAHPGPTGVVRGSDVHAWVEVHLSDGSWAAVPNTEFMPDPSKKPDRQPPQPVDDADAAVVPPPNMVRLPSSLSELDQTNTNARPRTTSDPLWLSVLGFLFGIGVWTGPPVLTVALVCGSIVGLKARRRRRRRHLGSAANRYAAAWHELLDHAHDLGLGPITGRTRHEQAVALGLVELAAAADRTVYGPGDPTEADVTGYWHRIDAARLALGAGVRHWRRALASVNIRSLRLGGGAK</sequence>
<dbReference type="GO" id="GO:0006508">
    <property type="term" value="P:proteolysis"/>
    <property type="evidence" value="ECO:0007669"/>
    <property type="project" value="UniProtKB-KW"/>
</dbReference>
<keyword evidence="2" id="KW-0472">Membrane</keyword>
<dbReference type="InterPro" id="IPR038765">
    <property type="entry name" value="Papain-like_cys_pep_sf"/>
</dbReference>
<dbReference type="SUPFAM" id="SSF54001">
    <property type="entry name" value="Cysteine proteinases"/>
    <property type="match status" value="1"/>
</dbReference>
<evidence type="ECO:0000259" key="3">
    <source>
        <dbReference type="Pfam" id="PF01841"/>
    </source>
</evidence>
<reference evidence="4" key="1">
    <citation type="submission" date="2020-11" db="EMBL/GenBank/DDBJ databases">
        <title>Sequencing the genomes of 1000 actinobacteria strains.</title>
        <authorList>
            <person name="Klenk H.-P."/>
        </authorList>
    </citation>
    <scope>NUCLEOTIDE SEQUENCE</scope>
    <source>
        <strain evidence="4">DSM 45356</strain>
    </source>
</reference>
<feature type="transmembrane region" description="Helical" evidence="2">
    <location>
        <begin position="32"/>
        <end position="52"/>
    </location>
</feature>
<feature type="transmembrane region" description="Helical" evidence="2">
    <location>
        <begin position="129"/>
        <end position="146"/>
    </location>
</feature>
<evidence type="ECO:0000313" key="5">
    <source>
        <dbReference type="Proteomes" id="UP000622552"/>
    </source>
</evidence>
<keyword evidence="4" id="KW-0645">Protease</keyword>
<keyword evidence="4" id="KW-0378">Hydrolase</keyword>
<gene>
    <name evidence="4" type="ORF">IW245_006006</name>
</gene>
<feature type="transmembrane region" description="Helical" evidence="2">
    <location>
        <begin position="7"/>
        <end position="26"/>
    </location>
</feature>
<dbReference type="Gene3D" id="3.10.620.30">
    <property type="match status" value="1"/>
</dbReference>
<feature type="transmembrane region" description="Helical" evidence="2">
    <location>
        <begin position="190"/>
        <end position="210"/>
    </location>
</feature>
<dbReference type="InterPro" id="IPR002931">
    <property type="entry name" value="Transglutaminase-like"/>
</dbReference>
<dbReference type="RefSeq" id="WP_197006427.1">
    <property type="nucleotide sequence ID" value="NZ_BONS01000006.1"/>
</dbReference>
<dbReference type="Pfam" id="PF01841">
    <property type="entry name" value="Transglut_core"/>
    <property type="match status" value="1"/>
</dbReference>
<dbReference type="PANTHER" id="PTHR42736:SF1">
    <property type="entry name" value="PROTEIN-GLUTAMINE GAMMA-GLUTAMYLTRANSFERASE"/>
    <property type="match status" value="1"/>
</dbReference>
<keyword evidence="2" id="KW-0812">Transmembrane</keyword>
<feature type="domain" description="Transglutaminase-like" evidence="3">
    <location>
        <begin position="418"/>
        <end position="518"/>
    </location>
</feature>
<feature type="transmembrane region" description="Helical" evidence="2">
    <location>
        <begin position="578"/>
        <end position="610"/>
    </location>
</feature>
<name>A0A8J7KSM7_9ACTN</name>
<protein>
    <submittedName>
        <fullName evidence="4">Transglutaminase-like putative cysteine protease</fullName>
    </submittedName>
</protein>
<dbReference type="InterPro" id="IPR052901">
    <property type="entry name" value="Bact_TGase-like"/>
</dbReference>
<evidence type="ECO:0000256" key="1">
    <source>
        <dbReference type="SAM" id="MobiDB-lite"/>
    </source>
</evidence>
<organism evidence="4 5">
    <name type="scientific">Longispora fulva</name>
    <dbReference type="NCBI Taxonomy" id="619741"/>
    <lineage>
        <taxon>Bacteria</taxon>
        <taxon>Bacillati</taxon>
        <taxon>Actinomycetota</taxon>
        <taxon>Actinomycetes</taxon>
        <taxon>Micromonosporales</taxon>
        <taxon>Micromonosporaceae</taxon>
        <taxon>Longispora</taxon>
    </lineage>
</organism>
<dbReference type="EMBL" id="JADOUF010000001">
    <property type="protein sequence ID" value="MBG6139812.1"/>
    <property type="molecule type" value="Genomic_DNA"/>
</dbReference>
<feature type="region of interest" description="Disordered" evidence="1">
    <location>
        <begin position="517"/>
        <end position="548"/>
    </location>
</feature>